<evidence type="ECO:0000313" key="3">
    <source>
        <dbReference type="EMBL" id="CAA6814563.1"/>
    </source>
</evidence>
<name>A0A6S6T5M7_9GAMM</name>
<sequence>MKPLFSLILLTSSLLVLSACNEKSAETTNAATSAPEVAKTINEAPAPATEESSSSSAPAEMSTEEKEASQLAYGHELHEDNCASCHKPEFYTREDRKVQDRAKLDSMVRACDAQLGTSLFDEDMELLANYLDKTYYKFSK</sequence>
<dbReference type="Gene3D" id="1.10.760.10">
    <property type="entry name" value="Cytochrome c-like domain"/>
    <property type="match status" value="1"/>
</dbReference>
<dbReference type="AlphaFoldDB" id="A0A6S6T5M7"/>
<organism evidence="3">
    <name type="scientific">uncultured Thiotrichaceae bacterium</name>
    <dbReference type="NCBI Taxonomy" id="298394"/>
    <lineage>
        <taxon>Bacteria</taxon>
        <taxon>Pseudomonadati</taxon>
        <taxon>Pseudomonadota</taxon>
        <taxon>Gammaproteobacteria</taxon>
        <taxon>Thiotrichales</taxon>
        <taxon>Thiotrichaceae</taxon>
        <taxon>environmental samples</taxon>
    </lineage>
</organism>
<accession>A0A6S6T5M7</accession>
<feature type="chain" id="PRO_5028161889" description="Cytochrome c domain-containing protein" evidence="2">
    <location>
        <begin position="19"/>
        <end position="140"/>
    </location>
</feature>
<protein>
    <recommendedName>
        <fullName evidence="4">Cytochrome c domain-containing protein</fullName>
    </recommendedName>
</protein>
<feature type="region of interest" description="Disordered" evidence="1">
    <location>
        <begin position="25"/>
        <end position="73"/>
    </location>
</feature>
<dbReference type="EMBL" id="CACVAY010000071">
    <property type="protein sequence ID" value="CAA6814563.1"/>
    <property type="molecule type" value="Genomic_DNA"/>
</dbReference>
<feature type="compositionally biased region" description="Low complexity" evidence="1">
    <location>
        <begin position="43"/>
        <end position="61"/>
    </location>
</feature>
<dbReference type="PROSITE" id="PS51257">
    <property type="entry name" value="PROKAR_LIPOPROTEIN"/>
    <property type="match status" value="1"/>
</dbReference>
<reference evidence="3" key="1">
    <citation type="submission" date="2020-01" db="EMBL/GenBank/DDBJ databases">
        <authorList>
            <person name="Meier V. D."/>
            <person name="Meier V D."/>
        </authorList>
    </citation>
    <scope>NUCLEOTIDE SEQUENCE</scope>
    <source>
        <strain evidence="3">HLG_WM_MAG_07</strain>
    </source>
</reference>
<evidence type="ECO:0008006" key="4">
    <source>
        <dbReference type="Google" id="ProtNLM"/>
    </source>
</evidence>
<feature type="signal peptide" evidence="2">
    <location>
        <begin position="1"/>
        <end position="18"/>
    </location>
</feature>
<dbReference type="SUPFAM" id="SSF46626">
    <property type="entry name" value="Cytochrome c"/>
    <property type="match status" value="1"/>
</dbReference>
<evidence type="ECO:0000256" key="2">
    <source>
        <dbReference type="SAM" id="SignalP"/>
    </source>
</evidence>
<keyword evidence="2" id="KW-0732">Signal</keyword>
<proteinExistence type="predicted"/>
<dbReference type="GO" id="GO:0009055">
    <property type="term" value="F:electron transfer activity"/>
    <property type="evidence" value="ECO:0007669"/>
    <property type="project" value="InterPro"/>
</dbReference>
<dbReference type="GO" id="GO:0020037">
    <property type="term" value="F:heme binding"/>
    <property type="evidence" value="ECO:0007669"/>
    <property type="project" value="InterPro"/>
</dbReference>
<dbReference type="InterPro" id="IPR036909">
    <property type="entry name" value="Cyt_c-like_dom_sf"/>
</dbReference>
<evidence type="ECO:0000256" key="1">
    <source>
        <dbReference type="SAM" id="MobiDB-lite"/>
    </source>
</evidence>
<gene>
    <name evidence="3" type="ORF">HELGO_WM4341</name>
</gene>